<reference evidence="2 3" key="1">
    <citation type="submission" date="2019-12" db="EMBL/GenBank/DDBJ databases">
        <title>Draft genome sequences Bradyrhizobium cajani AMBPC1010, Bradyrhizobium pachyrhizi AMBPC1040 and Bradyrhizobium yuanmingense ALSPC3051, three plant growth promoting strains isolated from nodules of Cajanus cajan L. in Dominican Republic.</title>
        <authorList>
            <person name="Flores-Felix J.D."/>
            <person name="Araujo J."/>
            <person name="Diaz-Alcantara C."/>
            <person name="Gonzalez-Andres F."/>
            <person name="Velazquez E."/>
        </authorList>
    </citation>
    <scope>NUCLEOTIDE SEQUENCE [LARGE SCALE GENOMIC DNA]</scope>
    <source>
        <strain evidence="2 3">1010</strain>
    </source>
</reference>
<proteinExistence type="predicted"/>
<dbReference type="Pfam" id="PF24390">
    <property type="entry name" value="PRTase-CE"/>
    <property type="match status" value="1"/>
</dbReference>
<protein>
    <recommendedName>
        <fullName evidence="1">PRTase-CE domain-containing protein</fullName>
    </recommendedName>
</protein>
<dbReference type="RefSeq" id="WP_157328001.1">
    <property type="nucleotide sequence ID" value="NZ_JANADL010000026.1"/>
</dbReference>
<dbReference type="InterPro" id="IPR056920">
    <property type="entry name" value="PRTase-CE"/>
</dbReference>
<evidence type="ECO:0000313" key="3">
    <source>
        <dbReference type="Proteomes" id="UP000449969"/>
    </source>
</evidence>
<keyword evidence="3" id="KW-1185">Reference proteome</keyword>
<dbReference type="OrthoDB" id="8427993at2"/>
<dbReference type="EMBL" id="WQNE01000002">
    <property type="protein sequence ID" value="MVT72341.1"/>
    <property type="molecule type" value="Genomic_DNA"/>
</dbReference>
<accession>A0A844TB86</accession>
<sequence>MFDEQYLRKKIKRLSECVWEGRAKRVEIDAWLSSFSERGSSGVNERLHMLHLLSNFLYFGIGEIRELLRAHFQYACQRPVVTKIRQDNADTIDIDFIDHQLRIAISRTRFLAVGNPSESGQHLLYYFRQENNLPAGLFPNQFELPGFPGASDTHGKSSVDRYFFIDDICGSGQQIEKFSRNVIQTLSKAHPDAKITYCPIFATSDGLDYTRKNTAFSDIRCLMELDASFKCFSPTSRFYEDPALRSEAEKICFHYGRILHARDPLGYKDGQLAIGFNHNTPDNTLPIFWAEHPTSLPGWSPIFRRYMKWA</sequence>
<dbReference type="Proteomes" id="UP000449969">
    <property type="component" value="Unassembled WGS sequence"/>
</dbReference>
<feature type="domain" description="PRTase-CE" evidence="1">
    <location>
        <begin position="28"/>
        <end position="305"/>
    </location>
</feature>
<dbReference type="AlphaFoldDB" id="A0A844TB86"/>
<evidence type="ECO:0000313" key="2">
    <source>
        <dbReference type="EMBL" id="MVT72341.1"/>
    </source>
</evidence>
<comment type="caution">
    <text evidence="2">The sequence shown here is derived from an EMBL/GenBank/DDBJ whole genome shotgun (WGS) entry which is preliminary data.</text>
</comment>
<organism evidence="2 3">
    <name type="scientific">Bradyrhizobium cajani</name>
    <dbReference type="NCBI Taxonomy" id="1928661"/>
    <lineage>
        <taxon>Bacteria</taxon>
        <taxon>Pseudomonadati</taxon>
        <taxon>Pseudomonadota</taxon>
        <taxon>Alphaproteobacteria</taxon>
        <taxon>Hyphomicrobiales</taxon>
        <taxon>Nitrobacteraceae</taxon>
        <taxon>Bradyrhizobium</taxon>
    </lineage>
</organism>
<name>A0A844TB86_9BRAD</name>
<gene>
    <name evidence="2" type="ORF">GPL20_04345</name>
</gene>
<evidence type="ECO:0000259" key="1">
    <source>
        <dbReference type="Pfam" id="PF24390"/>
    </source>
</evidence>